<dbReference type="Proteomes" id="UP001165283">
    <property type="component" value="Unassembled WGS sequence"/>
</dbReference>
<organism evidence="2 3">
    <name type="scientific">Pseudonocardia humida</name>
    <dbReference type="NCBI Taxonomy" id="2800819"/>
    <lineage>
        <taxon>Bacteria</taxon>
        <taxon>Bacillati</taxon>
        <taxon>Actinomycetota</taxon>
        <taxon>Actinomycetes</taxon>
        <taxon>Pseudonocardiales</taxon>
        <taxon>Pseudonocardiaceae</taxon>
        <taxon>Pseudonocardia</taxon>
    </lineage>
</organism>
<reference evidence="2" key="1">
    <citation type="submission" date="2021-04" db="EMBL/GenBank/DDBJ databases">
        <title>Pseudonocardia sp. nov., isolated from sandy soil of mangrove forest.</title>
        <authorList>
            <person name="Zan Z."/>
            <person name="Huang R."/>
            <person name="Liu W."/>
        </authorList>
    </citation>
    <scope>NUCLEOTIDE SEQUENCE</scope>
    <source>
        <strain evidence="2">S2-4</strain>
    </source>
</reference>
<sequence length="387" mass="41849">MIRTTHVGSLPRSDDVLEALAKREAGGPEPDPELVRRAVAECVARQVELGLDVVNDGETGKSSYVTYVRDRLTGFAPGRPPPGRRDNALDDFPEFAIRTWHRAAAETVCSGEVRYRGTGPVEADIANLCDALVEHPGREGFLTAASPGVVDLFHATTHHPDRESYLLAVAEAMKTEYDAIHAAGLLLQLDCPDLAVQRTFFPPGAEGLSAFRRLAAQNVEVLNHALRDIPPERVRLHLCWGNSEAPHTRDVPLRDVLDIVLGARAGTLSFEGANPRHGHEWAVFTEVELPDDRRIQPGVVDSSTHFVEHPELVADRIERYARVVGADRVIAGTDCGMATFAAGGSTLDGRVAWAKLGSLVEGAALATARLRRRGDVRSGDVGDIPTG</sequence>
<dbReference type="InterPro" id="IPR038071">
    <property type="entry name" value="UROD/MetE-like_sf"/>
</dbReference>
<feature type="domain" description="Cobalamin-independent methionine synthase MetE C-terminal/archaeal" evidence="1">
    <location>
        <begin position="161"/>
        <end position="340"/>
    </location>
</feature>
<feature type="domain" description="Cobalamin-independent methionine synthase MetE C-terminal/archaeal" evidence="1">
    <location>
        <begin position="3"/>
        <end position="76"/>
    </location>
</feature>
<dbReference type="SUPFAM" id="SSF51726">
    <property type="entry name" value="UROD/MetE-like"/>
    <property type="match status" value="1"/>
</dbReference>
<evidence type="ECO:0000313" key="2">
    <source>
        <dbReference type="EMBL" id="MCO1660738.1"/>
    </source>
</evidence>
<dbReference type="PANTHER" id="PTHR43844:SF2">
    <property type="entry name" value="SYNTHASE, VITAMIN-B12 INDEPENDENT, PUTATIVE (AFU_ORTHOLOGUE AFUA_3G12060)-RELATED"/>
    <property type="match status" value="1"/>
</dbReference>
<gene>
    <name evidence="2" type="ORF">KDL28_37380</name>
</gene>
<evidence type="ECO:0000313" key="3">
    <source>
        <dbReference type="Proteomes" id="UP001165283"/>
    </source>
</evidence>
<dbReference type="PANTHER" id="PTHR43844">
    <property type="entry name" value="METHIONINE SYNTHASE"/>
    <property type="match status" value="1"/>
</dbReference>
<dbReference type="RefSeq" id="WP_252446273.1">
    <property type="nucleotide sequence ID" value="NZ_JAGSOV010000090.1"/>
</dbReference>
<accession>A0ABT1ACT9</accession>
<dbReference type="CDD" id="cd03311">
    <property type="entry name" value="CIMS_C_terminal_like"/>
    <property type="match status" value="1"/>
</dbReference>
<dbReference type="EMBL" id="JAGSOV010000090">
    <property type="protein sequence ID" value="MCO1660738.1"/>
    <property type="molecule type" value="Genomic_DNA"/>
</dbReference>
<proteinExistence type="predicted"/>
<protein>
    <submittedName>
        <fullName evidence="2">Cobalamin-independent methionine synthase II family protein</fullName>
    </submittedName>
</protein>
<dbReference type="InterPro" id="IPR002629">
    <property type="entry name" value="Met_Synth_C/arc"/>
</dbReference>
<keyword evidence="3" id="KW-1185">Reference proteome</keyword>
<dbReference type="Pfam" id="PF01717">
    <property type="entry name" value="Meth_synt_2"/>
    <property type="match status" value="2"/>
</dbReference>
<comment type="caution">
    <text evidence="2">The sequence shown here is derived from an EMBL/GenBank/DDBJ whole genome shotgun (WGS) entry which is preliminary data.</text>
</comment>
<evidence type="ECO:0000259" key="1">
    <source>
        <dbReference type="Pfam" id="PF01717"/>
    </source>
</evidence>
<name>A0ABT1ACT9_9PSEU</name>
<dbReference type="Gene3D" id="3.20.20.210">
    <property type="match status" value="1"/>
</dbReference>